<dbReference type="InterPro" id="IPR006175">
    <property type="entry name" value="YjgF/YER057c/UK114"/>
</dbReference>
<dbReference type="AlphaFoldDB" id="B4Y342"/>
<dbReference type="GO" id="GO:0005829">
    <property type="term" value="C:cytosol"/>
    <property type="evidence" value="ECO:0007669"/>
    <property type="project" value="TreeGrafter"/>
</dbReference>
<evidence type="ECO:0000313" key="1">
    <source>
        <dbReference type="EMBL" id="ACB13018.1"/>
    </source>
</evidence>
<dbReference type="PANTHER" id="PTHR11803:SF44">
    <property type="entry name" value="RUTC FAMILY PROTEIN YJGH"/>
    <property type="match status" value="1"/>
</dbReference>
<dbReference type="InterPro" id="IPR035959">
    <property type="entry name" value="RutC-like_sf"/>
</dbReference>
<organism evidence="1">
    <name type="scientific">Hydrogenophaga sp. PL2G6</name>
    <dbReference type="NCBI Taxonomy" id="503997"/>
    <lineage>
        <taxon>Bacteria</taxon>
        <taxon>Pseudomonadati</taxon>
        <taxon>Pseudomonadota</taxon>
        <taxon>Betaproteobacteria</taxon>
        <taxon>Burkholderiales</taxon>
        <taxon>Comamonadaceae</taxon>
        <taxon>Hydrogenophaga</taxon>
    </lineage>
</organism>
<dbReference type="InterPro" id="IPR038743">
    <property type="entry name" value="YjgH-like"/>
</dbReference>
<name>B4Y342_9BURK</name>
<dbReference type="PANTHER" id="PTHR11803">
    <property type="entry name" value="2-IMINOBUTANOATE/2-IMINOPROPANOATE DEAMINASE RIDA"/>
    <property type="match status" value="1"/>
</dbReference>
<dbReference type="GO" id="GO:0019239">
    <property type="term" value="F:deaminase activity"/>
    <property type="evidence" value="ECO:0007669"/>
    <property type="project" value="TreeGrafter"/>
</dbReference>
<dbReference type="CDD" id="cd02198">
    <property type="entry name" value="YjgH_like"/>
    <property type="match status" value="1"/>
</dbReference>
<dbReference type="EMBL" id="EU327989">
    <property type="protein sequence ID" value="ACB13018.1"/>
    <property type="molecule type" value="Genomic_DNA"/>
</dbReference>
<dbReference type="Pfam" id="PF01042">
    <property type="entry name" value="Ribonuc_L-PSP"/>
    <property type="match status" value="1"/>
</dbReference>
<protein>
    <submittedName>
        <fullName evidence="1">Putative endoribonuclease L-PSP</fullName>
    </submittedName>
</protein>
<dbReference type="Gene3D" id="3.30.1330.40">
    <property type="entry name" value="RutC-like"/>
    <property type="match status" value="1"/>
</dbReference>
<sequence>MTNPRDVIFPAGRQDLYQRNRYSPAIRSNGFLFVSGQVGSRPDGTHEPDLPAQVRLAFQNLNDILKAAGCSFMDVIDVTVFMVNPEENFEAAWPVVLENWGDAPHPTLTGIGVTWLYGFQFEIKVIARLPS</sequence>
<accession>B4Y342</accession>
<reference evidence="1" key="1">
    <citation type="journal article" date="2008" name="J. Bacteriol.">
        <title>The evolution of class 1 integrons and the rise of antibiotic resistance.</title>
        <authorList>
            <person name="Gillings M."/>
            <person name="Boucher Y."/>
            <person name="Labbate M."/>
            <person name="Holmes A."/>
            <person name="Krishnan S."/>
            <person name="Holley M."/>
            <person name="Stokes H.W."/>
        </authorList>
    </citation>
    <scope>NUCLEOTIDE SEQUENCE</scope>
</reference>
<proteinExistence type="predicted"/>
<dbReference type="SUPFAM" id="SSF55298">
    <property type="entry name" value="YjgF-like"/>
    <property type="match status" value="1"/>
</dbReference>